<sequence length="383" mass="43799">MGSINKLFIKVLARRLREVLPYLVSVNQQASVNGRQIADARLIAFELVDSRRKSRKPGLMFKLDIEKAFDNVSWNCLLNVLSKLCFRRKWQDWIRGVMCSPMISLLINGESKGYFPTCKGLRQGDLLSSGLFVLVMDILSFMIAKLKEEGRVSGFYMDERNSRGEVNHLLFADDTLIFCDADYDQILNILATRACFQAVTGLKINLEKTIMFTVGNVPNPDYLAAIFGCKWSREPSKYLGFPLGAKANAISTWSTICDNYQKRLDGWKRRYLSLGGRLTLNKAILSNQLVYYFSLLREPAAIIKNMEKTQCKFIWSGPGDNHKVPLVKWDICKAPKERGDLGVIDLSSFNKAMLSKWIWRYTSERGSWWRSLIEIKYSNTTSS</sequence>
<evidence type="ECO:0000313" key="2">
    <source>
        <dbReference type="EMBL" id="CAL1353613.1"/>
    </source>
</evidence>
<feature type="domain" description="Reverse transcriptase" evidence="1">
    <location>
        <begin position="1"/>
        <end position="243"/>
    </location>
</feature>
<protein>
    <recommendedName>
        <fullName evidence="1">Reverse transcriptase domain-containing protein</fullName>
    </recommendedName>
</protein>
<dbReference type="PANTHER" id="PTHR33116:SF78">
    <property type="entry name" value="OS12G0587133 PROTEIN"/>
    <property type="match status" value="1"/>
</dbReference>
<evidence type="ECO:0000259" key="1">
    <source>
        <dbReference type="PROSITE" id="PS50878"/>
    </source>
</evidence>
<dbReference type="Proteomes" id="UP001497516">
    <property type="component" value="Chromosome 1"/>
</dbReference>
<dbReference type="CDD" id="cd01650">
    <property type="entry name" value="RT_nLTR_like"/>
    <property type="match status" value="1"/>
</dbReference>
<dbReference type="PANTHER" id="PTHR33116">
    <property type="entry name" value="REVERSE TRANSCRIPTASE ZINC-BINDING DOMAIN-CONTAINING PROTEIN-RELATED-RELATED"/>
    <property type="match status" value="1"/>
</dbReference>
<evidence type="ECO:0000313" key="3">
    <source>
        <dbReference type="Proteomes" id="UP001497516"/>
    </source>
</evidence>
<proteinExistence type="predicted"/>
<dbReference type="InterPro" id="IPR000477">
    <property type="entry name" value="RT_dom"/>
</dbReference>
<dbReference type="SUPFAM" id="SSF56672">
    <property type="entry name" value="DNA/RNA polymerases"/>
    <property type="match status" value="1"/>
</dbReference>
<gene>
    <name evidence="2" type="ORF">LTRI10_LOCUS1503</name>
</gene>
<dbReference type="PROSITE" id="PS50878">
    <property type="entry name" value="RT_POL"/>
    <property type="match status" value="1"/>
</dbReference>
<accession>A0AAV2CAY4</accession>
<name>A0AAV2CAY4_9ROSI</name>
<dbReference type="EMBL" id="OZ034813">
    <property type="protein sequence ID" value="CAL1353613.1"/>
    <property type="molecule type" value="Genomic_DNA"/>
</dbReference>
<dbReference type="InterPro" id="IPR043502">
    <property type="entry name" value="DNA/RNA_pol_sf"/>
</dbReference>
<keyword evidence="3" id="KW-1185">Reference proteome</keyword>
<dbReference type="AlphaFoldDB" id="A0AAV2CAY4"/>
<reference evidence="2 3" key="1">
    <citation type="submission" date="2024-04" db="EMBL/GenBank/DDBJ databases">
        <authorList>
            <person name="Fracassetti M."/>
        </authorList>
    </citation>
    <scope>NUCLEOTIDE SEQUENCE [LARGE SCALE GENOMIC DNA]</scope>
</reference>
<organism evidence="2 3">
    <name type="scientific">Linum trigynum</name>
    <dbReference type="NCBI Taxonomy" id="586398"/>
    <lineage>
        <taxon>Eukaryota</taxon>
        <taxon>Viridiplantae</taxon>
        <taxon>Streptophyta</taxon>
        <taxon>Embryophyta</taxon>
        <taxon>Tracheophyta</taxon>
        <taxon>Spermatophyta</taxon>
        <taxon>Magnoliopsida</taxon>
        <taxon>eudicotyledons</taxon>
        <taxon>Gunneridae</taxon>
        <taxon>Pentapetalae</taxon>
        <taxon>rosids</taxon>
        <taxon>fabids</taxon>
        <taxon>Malpighiales</taxon>
        <taxon>Linaceae</taxon>
        <taxon>Linum</taxon>
    </lineage>
</organism>
<dbReference type="Pfam" id="PF00078">
    <property type="entry name" value="RVT_1"/>
    <property type="match status" value="1"/>
</dbReference>